<evidence type="ECO:0000313" key="5">
    <source>
        <dbReference type="Proteomes" id="UP000184111"/>
    </source>
</evidence>
<dbReference type="GO" id="GO:0016491">
    <property type="term" value="F:oxidoreductase activity"/>
    <property type="evidence" value="ECO:0007669"/>
    <property type="project" value="UniProtKB-KW"/>
</dbReference>
<dbReference type="InterPro" id="IPR002347">
    <property type="entry name" value="SDR_fam"/>
</dbReference>
<evidence type="ECO:0000256" key="3">
    <source>
        <dbReference type="RuleBase" id="RU000363"/>
    </source>
</evidence>
<comment type="similarity">
    <text evidence="1 3">Belongs to the short-chain dehydrogenases/reductases (SDR) family.</text>
</comment>
<organism evidence="4 5">
    <name type="scientific">Actinacidiphila paucisporea</name>
    <dbReference type="NCBI Taxonomy" id="310782"/>
    <lineage>
        <taxon>Bacteria</taxon>
        <taxon>Bacillati</taxon>
        <taxon>Actinomycetota</taxon>
        <taxon>Actinomycetes</taxon>
        <taxon>Kitasatosporales</taxon>
        <taxon>Streptomycetaceae</taxon>
        <taxon>Actinacidiphila</taxon>
    </lineage>
</organism>
<dbReference type="Gene3D" id="3.40.50.720">
    <property type="entry name" value="NAD(P)-binding Rossmann-like Domain"/>
    <property type="match status" value="1"/>
</dbReference>
<gene>
    <name evidence="4" type="ORF">SAMN05216499_115101</name>
</gene>
<dbReference type="CDD" id="cd05233">
    <property type="entry name" value="SDR_c"/>
    <property type="match status" value="1"/>
</dbReference>
<keyword evidence="2" id="KW-0560">Oxidoreductase</keyword>
<dbReference type="GO" id="GO:0016020">
    <property type="term" value="C:membrane"/>
    <property type="evidence" value="ECO:0007669"/>
    <property type="project" value="TreeGrafter"/>
</dbReference>
<name>A0A1M7M5R3_9ACTN</name>
<dbReference type="AlphaFoldDB" id="A0A1M7M5R3"/>
<evidence type="ECO:0000313" key="4">
    <source>
        <dbReference type="EMBL" id="SHM85960.1"/>
    </source>
</evidence>
<accession>A0A1M7M5R3</accession>
<dbReference type="Proteomes" id="UP000184111">
    <property type="component" value="Unassembled WGS sequence"/>
</dbReference>
<dbReference type="STRING" id="310782.SAMN05216499_115101"/>
<reference evidence="4 5" key="1">
    <citation type="submission" date="2016-11" db="EMBL/GenBank/DDBJ databases">
        <authorList>
            <person name="Jaros S."/>
            <person name="Januszkiewicz K."/>
            <person name="Wedrychowicz H."/>
        </authorList>
    </citation>
    <scope>NUCLEOTIDE SEQUENCE [LARGE SCALE GENOMIC DNA]</scope>
    <source>
        <strain evidence="4 5">CGMCC 4.2025</strain>
    </source>
</reference>
<keyword evidence="5" id="KW-1185">Reference proteome</keyword>
<protein>
    <submittedName>
        <fullName evidence="4">Short-chain dehydrogenase</fullName>
    </submittedName>
</protein>
<dbReference type="InterPro" id="IPR020904">
    <property type="entry name" value="Sc_DH/Rdtase_CS"/>
</dbReference>
<dbReference type="NCBIfam" id="NF004526">
    <property type="entry name" value="PRK05872.1"/>
    <property type="match status" value="1"/>
</dbReference>
<proteinExistence type="inferred from homology"/>
<dbReference type="PRINTS" id="PR00080">
    <property type="entry name" value="SDRFAMILY"/>
</dbReference>
<dbReference type="PROSITE" id="PS00061">
    <property type="entry name" value="ADH_SHORT"/>
    <property type="match status" value="1"/>
</dbReference>
<dbReference type="InterPro" id="IPR036291">
    <property type="entry name" value="NAD(P)-bd_dom_sf"/>
</dbReference>
<sequence>MRVVLLGRELESLRAVADSLPGTPCCIEADVTDEAAMQGSARSVAERLGPASVVVANAGIAVAGPFANCDAALWNRVIGVNLIGSAVTARVFLPQLLETRGYFLQVASSAAFGSAPMMSAYCASKAGVESFAQALRSEMEPEGVGVGIAYLHWTDTDMIDELDEHVVLRELRRRQPAPARRVHSAARVAELLVRGIERRSPTLYAPPWLRLAQPLRPLFPHLVAWAARRSFARMSPAEFHAAAGVLGAGGHADWDVQRSAAPIRPTTPPQD</sequence>
<dbReference type="PANTHER" id="PTHR44196:SF1">
    <property type="entry name" value="DEHYDROGENASE_REDUCTASE SDR FAMILY MEMBER 7B"/>
    <property type="match status" value="1"/>
</dbReference>
<evidence type="ECO:0000256" key="1">
    <source>
        <dbReference type="ARBA" id="ARBA00006484"/>
    </source>
</evidence>
<dbReference type="Pfam" id="PF00106">
    <property type="entry name" value="adh_short"/>
    <property type="match status" value="1"/>
</dbReference>
<dbReference type="PANTHER" id="PTHR44196">
    <property type="entry name" value="DEHYDROGENASE/REDUCTASE SDR FAMILY MEMBER 7B"/>
    <property type="match status" value="1"/>
</dbReference>
<dbReference type="PRINTS" id="PR00081">
    <property type="entry name" value="GDHRDH"/>
</dbReference>
<evidence type="ECO:0000256" key="2">
    <source>
        <dbReference type="ARBA" id="ARBA00023002"/>
    </source>
</evidence>
<dbReference type="EMBL" id="FRBI01000015">
    <property type="protein sequence ID" value="SHM85960.1"/>
    <property type="molecule type" value="Genomic_DNA"/>
</dbReference>
<dbReference type="SUPFAM" id="SSF51735">
    <property type="entry name" value="NAD(P)-binding Rossmann-fold domains"/>
    <property type="match status" value="1"/>
</dbReference>